<dbReference type="InterPro" id="IPR008792">
    <property type="entry name" value="PQQD"/>
</dbReference>
<dbReference type="AlphaFoldDB" id="A0A660KVG0"/>
<keyword evidence="2" id="KW-1185">Reference proteome</keyword>
<organism evidence="1 2">
    <name type="scientific">Solirubrobacter pauli</name>
    <dbReference type="NCBI Taxonomy" id="166793"/>
    <lineage>
        <taxon>Bacteria</taxon>
        <taxon>Bacillati</taxon>
        <taxon>Actinomycetota</taxon>
        <taxon>Thermoleophilia</taxon>
        <taxon>Solirubrobacterales</taxon>
        <taxon>Solirubrobacteraceae</taxon>
        <taxon>Solirubrobacter</taxon>
    </lineage>
</organism>
<evidence type="ECO:0000313" key="2">
    <source>
        <dbReference type="Proteomes" id="UP000278962"/>
    </source>
</evidence>
<proteinExistence type="predicted"/>
<dbReference type="EMBL" id="RBIL01000003">
    <property type="protein sequence ID" value="RKQ85048.1"/>
    <property type="molecule type" value="Genomic_DNA"/>
</dbReference>
<name>A0A660KVG0_9ACTN</name>
<dbReference type="Proteomes" id="UP000278962">
    <property type="component" value="Unassembled WGS sequence"/>
</dbReference>
<accession>A0A660KVG0</accession>
<comment type="caution">
    <text evidence="1">The sequence shown here is derived from an EMBL/GenBank/DDBJ whole genome shotgun (WGS) entry which is preliminary data.</text>
</comment>
<dbReference type="Pfam" id="PF05402">
    <property type="entry name" value="PqqD"/>
    <property type="match status" value="1"/>
</dbReference>
<dbReference type="RefSeq" id="WP_121258651.1">
    <property type="nucleotide sequence ID" value="NZ_RBIL01000003.1"/>
</dbReference>
<evidence type="ECO:0000313" key="1">
    <source>
        <dbReference type="EMBL" id="RKQ85048.1"/>
    </source>
</evidence>
<protein>
    <submittedName>
        <fullName evidence="1">Coenzyme PQQ synthesis protein D (PqqD)</fullName>
    </submittedName>
</protein>
<reference evidence="1 2" key="1">
    <citation type="submission" date="2018-10" db="EMBL/GenBank/DDBJ databases">
        <title>Genomic Encyclopedia of Archaeal and Bacterial Type Strains, Phase II (KMG-II): from individual species to whole genera.</title>
        <authorList>
            <person name="Goeker M."/>
        </authorList>
    </citation>
    <scope>NUCLEOTIDE SEQUENCE [LARGE SCALE GENOMIC DNA]</scope>
    <source>
        <strain evidence="1 2">DSM 14954</strain>
    </source>
</reference>
<sequence>MTSGGWNDVDGDIVAIDEHSALCLAAREAGSPLWGALVAGTSYEKLVDALSEQYASSPEALGADVDQLFDVFEERGLLNW</sequence>
<gene>
    <name evidence="1" type="ORF">C8N24_6682</name>
</gene>
<dbReference type="OrthoDB" id="9758957at2"/>